<dbReference type="Pfam" id="PF00575">
    <property type="entry name" value="S1"/>
    <property type="match status" value="1"/>
</dbReference>
<dbReference type="InterPro" id="IPR003029">
    <property type="entry name" value="S1_domain"/>
</dbReference>
<dbReference type="EMBL" id="CP022355">
    <property type="protein sequence ID" value="ASK78263.1"/>
    <property type="molecule type" value="Genomic_DNA"/>
</dbReference>
<dbReference type="Pfam" id="PF00773">
    <property type="entry name" value="RNB"/>
    <property type="match status" value="1"/>
</dbReference>
<protein>
    <recommendedName>
        <fullName evidence="8">Ribonuclease R</fullName>
        <shortName evidence="8">RNase R</shortName>
        <ecNumber evidence="8">3.1.13.1</ecNumber>
    </recommendedName>
</protein>
<evidence type="ECO:0000256" key="6">
    <source>
        <dbReference type="ARBA" id="ARBA00022839"/>
    </source>
</evidence>
<name>A0A220VEB2_9GAMM</name>
<proteinExistence type="inferred from homology"/>
<dbReference type="HAMAP" id="MF_01895">
    <property type="entry name" value="RNase_R"/>
    <property type="match status" value="1"/>
</dbReference>
<evidence type="ECO:0000256" key="9">
    <source>
        <dbReference type="SAM" id="MobiDB-lite"/>
    </source>
</evidence>
<evidence type="ECO:0000256" key="5">
    <source>
        <dbReference type="ARBA" id="ARBA00022801"/>
    </source>
</evidence>
<dbReference type="PROSITE" id="PS01175">
    <property type="entry name" value="RIBONUCLEASE_II"/>
    <property type="match status" value="1"/>
</dbReference>
<dbReference type="RefSeq" id="WP_089073171.1">
    <property type="nucleotide sequence ID" value="NZ_CBCSAM010000013.1"/>
</dbReference>
<dbReference type="PROSITE" id="PS50126">
    <property type="entry name" value="S1"/>
    <property type="match status" value="1"/>
</dbReference>
<dbReference type="NCBIfam" id="TIGR00358">
    <property type="entry name" value="3_prime_RNase"/>
    <property type="match status" value="1"/>
</dbReference>
<dbReference type="PANTHER" id="PTHR23355">
    <property type="entry name" value="RIBONUCLEASE"/>
    <property type="match status" value="1"/>
</dbReference>
<dbReference type="InterPro" id="IPR001900">
    <property type="entry name" value="RNase_II/R"/>
</dbReference>
<dbReference type="KEGG" id="pmai:CF386_04125"/>
<feature type="region of interest" description="Disordered" evidence="9">
    <location>
        <begin position="1"/>
        <end position="21"/>
    </location>
</feature>
<evidence type="ECO:0000256" key="7">
    <source>
        <dbReference type="ARBA" id="ARBA00022884"/>
    </source>
</evidence>
<sequence>MRKQNKIQKKTDPFKEREAKNYSNPVPSREFIVETISNCNQPVSKNLLLNLFSIKSDEEKEAFRRRLKAMERDGQLVYYPGKKYCLPIENKIIEGTIQGHKDGIGILKKAYNDQDVLISQKQMVGLLHGDIVKVQIKAVTTRGMISCDLIEVVKFSNKPVVGRFFIEHNKKYVVSDDSRVHGEFTVIDSLHNELSLGNVVVLEITKRATKNQVAEGKVIEVLGNEQDPGIEIDIALRKFDIPYQWPKPLLKELDSIDKDTENGSNSNRIDLRNKPFITIDGEDARDFDDAVYCESKPSGGWRLWVAIADVSHYIKKYSELDKEALKRGNSVYFPQKVVPMLPELLSNGVCSLNPNVNRLSLVCEMTISKKGKLSGYKFYEGLIKSSARLTYNKVSLILDNDYKLLERYANNLPNIYHLHSLYTELKKQKEIRGALEFDTNEPKFVFNEHKKIESIETIKRNDAHKIIEECMILANVASAKFLLKNSSISGIYRVHDKPSDEKLSAFNQFLLERGLSLANHKEPKPSDYSNLNSILSSRTDKEIIQTMLLRSLKQANYQTDNIGHFGLSLNEYTHFTSPIRRYPDLIVHRLIKSIIYNDEKLKYSPDEIDYISEHCSTTERKADEATKDVAEYLKCEFISRHIGETFEGIISNVLPFGFFVRIKDFHIDGLVHVTSLKAEYFHYNDVQQKLVGEKSSKTYSLGEDIRIKVLDVNIDSRNIDFCLAHDDLEKSTVIPKKKSIREKLKDGLIPNKKLVKKNKKRS</sequence>
<comment type="subcellular location">
    <subcellularLocation>
        <location evidence="2 8">Cytoplasm</location>
    </subcellularLocation>
</comment>
<feature type="domain" description="S1 motif" evidence="10">
    <location>
        <begin position="643"/>
        <end position="724"/>
    </location>
</feature>
<keyword evidence="3 8" id="KW-0963">Cytoplasm</keyword>
<evidence type="ECO:0000256" key="3">
    <source>
        <dbReference type="ARBA" id="ARBA00022490"/>
    </source>
</evidence>
<dbReference type="CDD" id="cd04471">
    <property type="entry name" value="S1_RNase_R"/>
    <property type="match status" value="1"/>
</dbReference>
<evidence type="ECO:0000259" key="10">
    <source>
        <dbReference type="PROSITE" id="PS50126"/>
    </source>
</evidence>
<keyword evidence="6 8" id="KW-0269">Exonuclease</keyword>
<dbReference type="Pfam" id="PF17876">
    <property type="entry name" value="CSD2"/>
    <property type="match status" value="1"/>
</dbReference>
<dbReference type="Pfam" id="PF08206">
    <property type="entry name" value="OB_RNB"/>
    <property type="match status" value="1"/>
</dbReference>
<dbReference type="InterPro" id="IPR013223">
    <property type="entry name" value="RNase_B_OB_dom"/>
</dbReference>
<evidence type="ECO:0000256" key="2">
    <source>
        <dbReference type="ARBA" id="ARBA00004496"/>
    </source>
</evidence>
<dbReference type="PANTHER" id="PTHR23355:SF9">
    <property type="entry name" value="DIS3-LIKE EXONUCLEASE 2"/>
    <property type="match status" value="1"/>
</dbReference>
<evidence type="ECO:0000256" key="4">
    <source>
        <dbReference type="ARBA" id="ARBA00022722"/>
    </source>
</evidence>
<keyword evidence="12" id="KW-1185">Reference proteome</keyword>
<dbReference type="InterPro" id="IPR022966">
    <property type="entry name" value="RNase_II/R_CS"/>
</dbReference>
<evidence type="ECO:0000313" key="12">
    <source>
        <dbReference type="Proteomes" id="UP000242175"/>
    </source>
</evidence>
<dbReference type="InterPro" id="IPR050180">
    <property type="entry name" value="RNR_Ribonuclease"/>
</dbReference>
<dbReference type="InterPro" id="IPR004476">
    <property type="entry name" value="RNase_II/RNase_R"/>
</dbReference>
<keyword evidence="7 8" id="KW-0694">RNA-binding</keyword>
<dbReference type="GO" id="GO:0008859">
    <property type="term" value="F:exoribonuclease II activity"/>
    <property type="evidence" value="ECO:0007669"/>
    <property type="project" value="UniProtKB-UniRule"/>
</dbReference>
<accession>A0A220VEB2</accession>
<dbReference type="InterPro" id="IPR011805">
    <property type="entry name" value="RNase_R"/>
</dbReference>
<dbReference type="EC" id="3.1.13.1" evidence="8"/>
<dbReference type="GO" id="GO:0006402">
    <property type="term" value="P:mRNA catabolic process"/>
    <property type="evidence" value="ECO:0007669"/>
    <property type="project" value="TreeGrafter"/>
</dbReference>
<dbReference type="GO" id="GO:0005829">
    <property type="term" value="C:cytosol"/>
    <property type="evidence" value="ECO:0007669"/>
    <property type="project" value="TreeGrafter"/>
</dbReference>
<dbReference type="NCBIfam" id="TIGR02063">
    <property type="entry name" value="RNase_R"/>
    <property type="match status" value="1"/>
</dbReference>
<feature type="compositionally biased region" description="Basic and acidic residues" evidence="9">
    <location>
        <begin position="9"/>
        <end position="20"/>
    </location>
</feature>
<dbReference type="Proteomes" id="UP000242175">
    <property type="component" value="Chromosome large"/>
</dbReference>
<dbReference type="InterPro" id="IPR040476">
    <property type="entry name" value="CSD2"/>
</dbReference>
<evidence type="ECO:0000256" key="1">
    <source>
        <dbReference type="ARBA" id="ARBA00001849"/>
    </source>
</evidence>
<dbReference type="SMART" id="SM00316">
    <property type="entry name" value="S1"/>
    <property type="match status" value="1"/>
</dbReference>
<organism evidence="11 12">
    <name type="scientific">Paraphotobacterium marinum</name>
    <dbReference type="NCBI Taxonomy" id="1755811"/>
    <lineage>
        <taxon>Bacteria</taxon>
        <taxon>Pseudomonadati</taxon>
        <taxon>Pseudomonadota</taxon>
        <taxon>Gammaproteobacteria</taxon>
        <taxon>Vibrionales</taxon>
        <taxon>Vibrionaceae</taxon>
        <taxon>Paraphotobacterium</taxon>
    </lineage>
</organism>
<dbReference type="AlphaFoldDB" id="A0A220VEB2"/>
<comment type="catalytic activity">
    <reaction evidence="1 8">
        <text>Exonucleolytic cleavage in the 3'- to 5'-direction to yield nucleoside 5'-phosphates.</text>
        <dbReference type="EC" id="3.1.13.1"/>
    </reaction>
</comment>
<dbReference type="Gene3D" id="2.40.50.140">
    <property type="entry name" value="Nucleic acid-binding proteins"/>
    <property type="match status" value="2"/>
</dbReference>
<dbReference type="OrthoDB" id="9764149at2"/>
<evidence type="ECO:0000256" key="8">
    <source>
        <dbReference type="HAMAP-Rule" id="MF_01895"/>
    </source>
</evidence>
<gene>
    <name evidence="8 11" type="primary">rnr</name>
    <name evidence="11" type="ORF">CF386_04125</name>
</gene>
<comment type="function">
    <text evidence="8">3'-5' exoribonuclease that releases 5'-nucleoside monophosphates and is involved in maturation of structured RNAs.</text>
</comment>
<dbReference type="SMART" id="SM00955">
    <property type="entry name" value="RNB"/>
    <property type="match status" value="1"/>
</dbReference>
<dbReference type="SUPFAM" id="SSF50249">
    <property type="entry name" value="Nucleic acid-binding proteins"/>
    <property type="match status" value="4"/>
</dbReference>
<keyword evidence="4 8" id="KW-0540">Nuclease</keyword>
<dbReference type="InterPro" id="IPR012340">
    <property type="entry name" value="NA-bd_OB-fold"/>
</dbReference>
<dbReference type="GO" id="GO:0003723">
    <property type="term" value="F:RNA binding"/>
    <property type="evidence" value="ECO:0007669"/>
    <property type="project" value="UniProtKB-UniRule"/>
</dbReference>
<keyword evidence="5 8" id="KW-0378">Hydrolase</keyword>
<comment type="similarity">
    <text evidence="8">Belongs to the RNR ribonuclease family. RNase R subfamily.</text>
</comment>
<evidence type="ECO:0000313" key="11">
    <source>
        <dbReference type="EMBL" id="ASK78263.1"/>
    </source>
</evidence>
<reference evidence="11 12" key="1">
    <citation type="journal article" date="2016" name="Int. J. Syst. Evol. Microbiol.">
        <title>Paraphotobacterium marinum gen. nov., sp. nov., a member of the family Vibrionaceae, isolated from surface seawater.</title>
        <authorList>
            <person name="Huang Z."/>
            <person name="Dong C."/>
            <person name="Shao Z."/>
        </authorList>
    </citation>
    <scope>NUCLEOTIDE SEQUENCE [LARGE SCALE GENOMIC DNA]</scope>
    <source>
        <strain evidence="11 12">NSCS20N07D</strain>
    </source>
</reference>